<name>A0ABX2M3J4_9MICO</name>
<protein>
    <recommendedName>
        <fullName evidence="3">Minor tail protein</fullName>
    </recommendedName>
</protein>
<evidence type="ECO:0008006" key="3">
    <source>
        <dbReference type="Google" id="ProtNLM"/>
    </source>
</evidence>
<dbReference type="Proteomes" id="UP000573001">
    <property type="component" value="Unassembled WGS sequence"/>
</dbReference>
<dbReference type="EMBL" id="JABMCE010000049">
    <property type="protein sequence ID" value="NUU12707.1"/>
    <property type="molecule type" value="Genomic_DNA"/>
</dbReference>
<accession>A0ABX2M3J4</accession>
<proteinExistence type="predicted"/>
<sequence length="170" mass="17405">MRTTPLYGIPAFESADRARDIADIDWDRAKLLEAILANQGQPPLGSDLQSLITAVNALTPVTAAASGWANGTNWDASGSTLVKFGNLALLSFDASSSVNIAVDATPTAARVPSGFRPAATVFAPAFVTGISTPATGGIQIAGTTSGGQVTAFNAGGNHRRWSATVIYPCV</sequence>
<evidence type="ECO:0000313" key="2">
    <source>
        <dbReference type="Proteomes" id="UP000573001"/>
    </source>
</evidence>
<gene>
    <name evidence="1" type="ORF">HP507_02470</name>
</gene>
<reference evidence="1 2" key="1">
    <citation type="submission" date="2020-05" db="EMBL/GenBank/DDBJ databases">
        <title>Genome Sequencing of Type Strains.</title>
        <authorList>
            <person name="Lemaire J.F."/>
            <person name="Inderbitzin P."/>
            <person name="Gregorio O.A."/>
            <person name="Collins S.B."/>
            <person name="Wespe N."/>
            <person name="Knight-Connoni V."/>
        </authorList>
    </citation>
    <scope>NUCLEOTIDE SEQUENCE [LARGE SCALE GENOMIC DNA]</scope>
    <source>
        <strain evidence="1 2">ATCC 19096</strain>
    </source>
</reference>
<comment type="caution">
    <text evidence="1">The sequence shown here is derived from an EMBL/GenBank/DDBJ whole genome shotgun (WGS) entry which is preliminary data.</text>
</comment>
<organism evidence="1 2">
    <name type="scientific">Curtobacterium pusillum</name>
    <dbReference type="NCBI Taxonomy" id="69373"/>
    <lineage>
        <taxon>Bacteria</taxon>
        <taxon>Bacillati</taxon>
        <taxon>Actinomycetota</taxon>
        <taxon>Actinomycetes</taxon>
        <taxon>Micrococcales</taxon>
        <taxon>Microbacteriaceae</taxon>
        <taxon>Curtobacterium</taxon>
    </lineage>
</organism>
<evidence type="ECO:0000313" key="1">
    <source>
        <dbReference type="EMBL" id="NUU12707.1"/>
    </source>
</evidence>
<dbReference type="RefSeq" id="WP_175350275.1">
    <property type="nucleotide sequence ID" value="NZ_BAAAWQ010000001.1"/>
</dbReference>
<keyword evidence="2" id="KW-1185">Reference proteome</keyword>